<feature type="binding site" evidence="15">
    <location>
        <begin position="254"/>
        <end position="255"/>
    </location>
    <ligand>
        <name>substrate</name>
    </ligand>
</feature>
<name>A0A4Q0I634_9FIRM</name>
<dbReference type="EC" id="1.1.1.94" evidence="10 13"/>
<feature type="binding site" evidence="13">
    <location>
        <position position="135"/>
    </location>
    <ligand>
        <name>sn-glycerol 3-phosphate</name>
        <dbReference type="ChEBI" id="CHEBI:57597"/>
    </ligand>
</feature>
<dbReference type="PROSITE" id="PS00957">
    <property type="entry name" value="NAD_G3PDH"/>
    <property type="match status" value="1"/>
</dbReference>
<dbReference type="FunFam" id="1.10.1040.10:FF:000001">
    <property type="entry name" value="Glycerol-3-phosphate dehydrogenase [NAD(P)+]"/>
    <property type="match status" value="1"/>
</dbReference>
<evidence type="ECO:0000256" key="4">
    <source>
        <dbReference type="ARBA" id="ARBA00023002"/>
    </source>
</evidence>
<dbReference type="GO" id="GO:0005975">
    <property type="term" value="P:carbohydrate metabolic process"/>
    <property type="evidence" value="ECO:0007669"/>
    <property type="project" value="InterPro"/>
</dbReference>
<keyword evidence="21" id="KW-1185">Reference proteome</keyword>
<dbReference type="InterPro" id="IPR011128">
    <property type="entry name" value="G3P_DH_NAD-dep_N"/>
</dbReference>
<comment type="catalytic activity">
    <reaction evidence="13">
        <text>sn-glycerol 3-phosphate + NAD(+) = dihydroxyacetone phosphate + NADH + H(+)</text>
        <dbReference type="Rhea" id="RHEA:11092"/>
        <dbReference type="ChEBI" id="CHEBI:15378"/>
        <dbReference type="ChEBI" id="CHEBI:57540"/>
        <dbReference type="ChEBI" id="CHEBI:57597"/>
        <dbReference type="ChEBI" id="CHEBI:57642"/>
        <dbReference type="ChEBI" id="CHEBI:57945"/>
        <dbReference type="EC" id="1.1.1.94"/>
    </reaction>
</comment>
<feature type="binding site" evidence="16">
    <location>
        <position position="254"/>
    </location>
    <ligand>
        <name>NAD(+)</name>
        <dbReference type="ChEBI" id="CHEBI:57540"/>
    </ligand>
</feature>
<feature type="active site" description="Proton acceptor" evidence="13 14">
    <location>
        <position position="190"/>
    </location>
</feature>
<evidence type="ECO:0000313" key="21">
    <source>
        <dbReference type="Proteomes" id="UP000289166"/>
    </source>
</evidence>
<protein>
    <recommendedName>
        <fullName evidence="11 13">Glycerol-3-phosphate dehydrogenase [NAD(P)+]</fullName>
        <ecNumber evidence="10 13">1.1.1.94</ecNumber>
    </recommendedName>
    <alternativeName>
        <fullName evidence="13">NAD(P)(+)-dependent glycerol-3-phosphate dehydrogenase</fullName>
    </alternativeName>
    <alternativeName>
        <fullName evidence="12 13">NAD(P)H-dependent dihydroxyacetone-phosphate reductase</fullName>
    </alternativeName>
</protein>
<evidence type="ECO:0000256" key="3">
    <source>
        <dbReference type="ARBA" id="ARBA00022857"/>
    </source>
</evidence>
<feature type="domain" description="Glycerol-3-phosphate dehydrogenase NAD-dependent N-terminal" evidence="18">
    <location>
        <begin position="4"/>
        <end position="159"/>
    </location>
</feature>
<reference evidence="21" key="1">
    <citation type="submission" date="2018-11" db="EMBL/GenBank/DDBJ databases">
        <title>Genome sequencing of a novel mesophilic and cellulolytic organism within the genus Hungateiclostridium.</title>
        <authorList>
            <person name="Rettenmaier R."/>
            <person name="Liebl W."/>
            <person name="Zverlov V."/>
        </authorList>
    </citation>
    <scope>NUCLEOTIDE SEQUENCE [LARGE SCALE GENOMIC DNA]</scope>
    <source>
        <strain evidence="21">N2K1</strain>
    </source>
</reference>
<dbReference type="GO" id="GO:0008654">
    <property type="term" value="P:phospholipid biosynthetic process"/>
    <property type="evidence" value="ECO:0007669"/>
    <property type="project" value="UniProtKB-KW"/>
</dbReference>
<dbReference type="SUPFAM" id="SSF48179">
    <property type="entry name" value="6-phosphogluconate dehydrogenase C-terminal domain-like"/>
    <property type="match status" value="1"/>
</dbReference>
<evidence type="ECO:0000256" key="16">
    <source>
        <dbReference type="PIRSR" id="PIRSR000114-3"/>
    </source>
</evidence>
<comment type="caution">
    <text evidence="13">Lacks conserved residue(s) required for the propagation of feature annotation.</text>
</comment>
<dbReference type="InterPro" id="IPR006168">
    <property type="entry name" value="G3P_DH_NAD-dep"/>
</dbReference>
<evidence type="ECO:0000256" key="15">
    <source>
        <dbReference type="PIRSR" id="PIRSR000114-2"/>
    </source>
</evidence>
<comment type="catalytic activity">
    <reaction evidence="9">
        <text>sn-glycerol 3-phosphate + NADP(+) = dihydroxyacetone phosphate + NADPH + H(+)</text>
        <dbReference type="Rhea" id="RHEA:11096"/>
        <dbReference type="ChEBI" id="CHEBI:15378"/>
        <dbReference type="ChEBI" id="CHEBI:57597"/>
        <dbReference type="ChEBI" id="CHEBI:57642"/>
        <dbReference type="ChEBI" id="CHEBI:57783"/>
        <dbReference type="ChEBI" id="CHEBI:58349"/>
        <dbReference type="EC" id="1.1.1.94"/>
    </reaction>
    <physiologicalReaction direction="right-to-left" evidence="9">
        <dbReference type="Rhea" id="RHEA:11098"/>
    </physiologicalReaction>
</comment>
<feature type="binding site" evidence="13">
    <location>
        <position position="254"/>
    </location>
    <ligand>
        <name>NADPH</name>
        <dbReference type="ChEBI" id="CHEBI:57783"/>
    </ligand>
</feature>
<dbReference type="HAMAP" id="MF_00394">
    <property type="entry name" value="NAD_Glyc3P_dehydrog"/>
    <property type="match status" value="1"/>
</dbReference>
<dbReference type="Gene3D" id="3.40.50.720">
    <property type="entry name" value="NAD(P)-binding Rossmann-like Domain"/>
    <property type="match status" value="1"/>
</dbReference>
<organism evidence="20 21">
    <name type="scientific">Acetivibrio mesophilus</name>
    <dbReference type="NCBI Taxonomy" id="2487273"/>
    <lineage>
        <taxon>Bacteria</taxon>
        <taxon>Bacillati</taxon>
        <taxon>Bacillota</taxon>
        <taxon>Clostridia</taxon>
        <taxon>Eubacteriales</taxon>
        <taxon>Oscillospiraceae</taxon>
        <taxon>Acetivibrio</taxon>
    </lineage>
</organism>
<dbReference type="OrthoDB" id="9812273at2"/>
<evidence type="ECO:0000256" key="10">
    <source>
        <dbReference type="ARBA" id="ARBA00066687"/>
    </source>
</evidence>
<evidence type="ECO:0000256" key="8">
    <source>
        <dbReference type="ARBA" id="ARBA00023264"/>
    </source>
</evidence>
<evidence type="ECO:0000313" key="20">
    <source>
        <dbReference type="EMBL" id="RXE59844.1"/>
    </source>
</evidence>
<dbReference type="RefSeq" id="WP_069193470.1">
    <property type="nucleotide sequence ID" value="NZ_RLII01000004.1"/>
</dbReference>
<evidence type="ECO:0000256" key="9">
    <source>
        <dbReference type="ARBA" id="ARBA00052716"/>
    </source>
</evidence>
<dbReference type="PANTHER" id="PTHR11728">
    <property type="entry name" value="GLYCEROL-3-PHOSPHATE DEHYDROGENASE"/>
    <property type="match status" value="1"/>
</dbReference>
<keyword evidence="3 13" id="KW-0521">NADP</keyword>
<evidence type="ECO:0000256" key="7">
    <source>
        <dbReference type="ARBA" id="ARBA00023209"/>
    </source>
</evidence>
<feature type="binding site" evidence="13">
    <location>
        <position position="190"/>
    </location>
    <ligand>
        <name>sn-glycerol 3-phosphate</name>
        <dbReference type="ChEBI" id="CHEBI:57597"/>
    </ligand>
</feature>
<dbReference type="PANTHER" id="PTHR11728:SF1">
    <property type="entry name" value="GLYCEROL-3-PHOSPHATE DEHYDROGENASE [NAD(+)] 2, CHLOROPLASTIC"/>
    <property type="match status" value="1"/>
</dbReference>
<dbReference type="PRINTS" id="PR00077">
    <property type="entry name" value="GPDHDRGNASE"/>
</dbReference>
<feature type="domain" description="Glycerol-3-phosphate dehydrogenase NAD-dependent C-terminal" evidence="19">
    <location>
        <begin position="179"/>
        <end position="319"/>
    </location>
</feature>
<keyword evidence="13" id="KW-0963">Cytoplasm</keyword>
<evidence type="ECO:0000256" key="12">
    <source>
        <dbReference type="ARBA" id="ARBA00080511"/>
    </source>
</evidence>
<dbReference type="Proteomes" id="UP000289166">
    <property type="component" value="Unassembled WGS sequence"/>
</dbReference>
<feature type="binding site" evidence="13">
    <location>
        <position position="13"/>
    </location>
    <ligand>
        <name>NADPH</name>
        <dbReference type="ChEBI" id="CHEBI:57783"/>
    </ligand>
</feature>
<evidence type="ECO:0000256" key="11">
    <source>
        <dbReference type="ARBA" id="ARBA00069372"/>
    </source>
</evidence>
<evidence type="ECO:0000256" key="14">
    <source>
        <dbReference type="PIRSR" id="PIRSR000114-1"/>
    </source>
</evidence>
<dbReference type="NCBIfam" id="NF000942">
    <property type="entry name" value="PRK00094.1-4"/>
    <property type="match status" value="1"/>
</dbReference>
<feature type="binding site" evidence="13">
    <location>
        <position position="255"/>
    </location>
    <ligand>
        <name>sn-glycerol 3-phosphate</name>
        <dbReference type="ChEBI" id="CHEBI:57597"/>
    </ligand>
</feature>
<feature type="binding site" evidence="13">
    <location>
        <position position="139"/>
    </location>
    <ligand>
        <name>NADPH</name>
        <dbReference type="ChEBI" id="CHEBI:57783"/>
    </ligand>
</feature>
<evidence type="ECO:0000256" key="6">
    <source>
        <dbReference type="ARBA" id="ARBA00023098"/>
    </source>
</evidence>
<dbReference type="SUPFAM" id="SSF51735">
    <property type="entry name" value="NAD(P)-binding Rossmann-fold domains"/>
    <property type="match status" value="1"/>
</dbReference>
<dbReference type="GO" id="GO:0046168">
    <property type="term" value="P:glycerol-3-phosphate catabolic process"/>
    <property type="evidence" value="ECO:0007669"/>
    <property type="project" value="InterPro"/>
</dbReference>
<dbReference type="GO" id="GO:0046167">
    <property type="term" value="P:glycerol-3-phosphate biosynthetic process"/>
    <property type="evidence" value="ECO:0007669"/>
    <property type="project" value="UniProtKB-UniRule"/>
</dbReference>
<dbReference type="NCBIfam" id="NF000941">
    <property type="entry name" value="PRK00094.1-3"/>
    <property type="match status" value="1"/>
</dbReference>
<feature type="binding site" evidence="15">
    <location>
        <position position="107"/>
    </location>
    <ligand>
        <name>substrate</name>
    </ligand>
</feature>
<evidence type="ECO:0000259" key="18">
    <source>
        <dbReference type="Pfam" id="PF01210"/>
    </source>
</evidence>
<feature type="binding site" evidence="13">
    <location>
        <position position="137"/>
    </location>
    <ligand>
        <name>sn-glycerol 3-phosphate</name>
        <dbReference type="ChEBI" id="CHEBI:57597"/>
    </ligand>
</feature>
<dbReference type="EMBL" id="RLII01000004">
    <property type="protein sequence ID" value="RXE59844.1"/>
    <property type="molecule type" value="Genomic_DNA"/>
</dbReference>
<dbReference type="Pfam" id="PF01210">
    <property type="entry name" value="NAD_Gly3P_dh_N"/>
    <property type="match status" value="1"/>
</dbReference>
<evidence type="ECO:0000256" key="5">
    <source>
        <dbReference type="ARBA" id="ARBA00023027"/>
    </source>
</evidence>
<dbReference type="InterPro" id="IPR013328">
    <property type="entry name" value="6PGD_dom2"/>
</dbReference>
<keyword evidence="7 13" id="KW-0594">Phospholipid biosynthesis</keyword>
<dbReference type="Pfam" id="PF07479">
    <property type="entry name" value="NAD_Gly3P_dh_C"/>
    <property type="match status" value="1"/>
</dbReference>
<feature type="binding site" evidence="13">
    <location>
        <position position="253"/>
    </location>
    <ligand>
        <name>sn-glycerol 3-phosphate</name>
        <dbReference type="ChEBI" id="CHEBI:57597"/>
    </ligand>
</feature>
<dbReference type="GO" id="GO:0051287">
    <property type="term" value="F:NAD binding"/>
    <property type="evidence" value="ECO:0007669"/>
    <property type="project" value="InterPro"/>
</dbReference>
<dbReference type="InterPro" id="IPR006109">
    <property type="entry name" value="G3P_DH_NAD-dep_C"/>
</dbReference>
<feature type="binding site" evidence="13">
    <location>
        <position position="107"/>
    </location>
    <ligand>
        <name>NADPH</name>
        <dbReference type="ChEBI" id="CHEBI:57783"/>
    </ligand>
</feature>
<comment type="caution">
    <text evidence="20">The sequence shown here is derived from an EMBL/GenBank/DDBJ whole genome shotgun (WGS) entry which is preliminary data.</text>
</comment>
<dbReference type="FunFam" id="3.40.50.720:FF:000019">
    <property type="entry name" value="Glycerol-3-phosphate dehydrogenase [NAD(P)+]"/>
    <property type="match status" value="1"/>
</dbReference>
<comment type="subcellular location">
    <subcellularLocation>
        <location evidence="13">Cytoplasm</location>
    </subcellularLocation>
</comment>
<feature type="binding site" evidence="13">
    <location>
        <position position="278"/>
    </location>
    <ligand>
        <name>NADPH</name>
        <dbReference type="ChEBI" id="CHEBI:57783"/>
    </ligand>
</feature>
<feature type="binding site" evidence="16">
    <location>
        <position position="139"/>
    </location>
    <ligand>
        <name>NAD(+)</name>
        <dbReference type="ChEBI" id="CHEBI:57540"/>
    </ligand>
</feature>
<feature type="binding site" evidence="13">
    <location>
        <position position="107"/>
    </location>
    <ligand>
        <name>sn-glycerol 3-phosphate</name>
        <dbReference type="ChEBI" id="CHEBI:57597"/>
    </ligand>
</feature>
<feature type="binding site" evidence="13">
    <location>
        <position position="254"/>
    </location>
    <ligand>
        <name>sn-glycerol 3-phosphate</name>
        <dbReference type="ChEBI" id="CHEBI:57597"/>
    </ligand>
</feature>
<keyword evidence="6 13" id="KW-0443">Lipid metabolism</keyword>
<dbReference type="InterPro" id="IPR036291">
    <property type="entry name" value="NAD(P)-bd_dom_sf"/>
</dbReference>
<keyword evidence="2 13" id="KW-0444">Lipid biosynthesis</keyword>
<feature type="binding site" evidence="13">
    <location>
        <position position="12"/>
    </location>
    <ligand>
        <name>NADPH</name>
        <dbReference type="ChEBI" id="CHEBI:57783"/>
    </ligand>
</feature>
<feature type="binding site" evidence="16">
    <location>
        <begin position="9"/>
        <end position="14"/>
    </location>
    <ligand>
        <name>NAD(+)</name>
        <dbReference type="ChEBI" id="CHEBI:57540"/>
    </ligand>
</feature>
<proteinExistence type="inferred from homology"/>
<dbReference type="Gene3D" id="1.10.1040.10">
    <property type="entry name" value="N-(1-d-carboxylethyl)-l-norvaline Dehydrogenase, domain 2"/>
    <property type="match status" value="1"/>
</dbReference>
<dbReference type="InterPro" id="IPR008927">
    <property type="entry name" value="6-PGluconate_DH-like_C_sf"/>
</dbReference>
<evidence type="ECO:0000259" key="19">
    <source>
        <dbReference type="Pfam" id="PF07479"/>
    </source>
</evidence>
<gene>
    <name evidence="13" type="primary">gpsA</name>
    <name evidence="20" type="ORF">EFD62_05910</name>
</gene>
<dbReference type="PIRSF" id="PIRSF000114">
    <property type="entry name" value="Glycerol-3-P_dh"/>
    <property type="match status" value="1"/>
</dbReference>
<dbReference type="GO" id="GO:0006650">
    <property type="term" value="P:glycerophospholipid metabolic process"/>
    <property type="evidence" value="ECO:0007669"/>
    <property type="project" value="UniProtKB-UniRule"/>
</dbReference>
<dbReference type="AlphaFoldDB" id="A0A4Q0I634"/>
<comment type="function">
    <text evidence="13">Catalyzes the reduction of the glycolytic intermediate dihydroxyacetone phosphate (DHAP) to sn-glycerol 3-phosphate (G3P), the key precursor for phospholipid synthesis.</text>
</comment>
<evidence type="ECO:0000256" key="2">
    <source>
        <dbReference type="ARBA" id="ARBA00022516"/>
    </source>
</evidence>
<comment type="pathway">
    <text evidence="13">Membrane lipid metabolism; glycerophospholipid metabolism.</text>
</comment>
<evidence type="ECO:0000256" key="13">
    <source>
        <dbReference type="HAMAP-Rule" id="MF_00394"/>
    </source>
</evidence>
<dbReference type="GO" id="GO:0141153">
    <property type="term" value="F:glycerol-3-phosphate dehydrogenase (NADP+) activity"/>
    <property type="evidence" value="ECO:0007669"/>
    <property type="project" value="RHEA"/>
</dbReference>
<dbReference type="GO" id="GO:0141152">
    <property type="term" value="F:glycerol-3-phosphate dehydrogenase (NAD+) activity"/>
    <property type="evidence" value="ECO:0007669"/>
    <property type="project" value="RHEA"/>
</dbReference>
<dbReference type="GO" id="GO:0005829">
    <property type="term" value="C:cytosol"/>
    <property type="evidence" value="ECO:0007669"/>
    <property type="project" value="TreeGrafter"/>
</dbReference>
<dbReference type="UniPathway" id="UPA00940"/>
<dbReference type="NCBIfam" id="NF000940">
    <property type="entry name" value="PRK00094.1-2"/>
    <property type="match status" value="1"/>
</dbReference>
<keyword evidence="4 13" id="KW-0560">Oxidoreductase</keyword>
<feature type="binding site" evidence="13">
    <location>
        <position position="280"/>
    </location>
    <ligand>
        <name>NADPH</name>
        <dbReference type="ChEBI" id="CHEBI:57783"/>
    </ligand>
</feature>
<keyword evidence="13" id="KW-0547">Nucleotide-binding</keyword>
<keyword evidence="5 13" id="KW-0520">NAD</keyword>
<evidence type="ECO:0000256" key="17">
    <source>
        <dbReference type="RuleBase" id="RU000437"/>
    </source>
</evidence>
<sequence length="339" mass="36508">MDKKISIIGAGSWGTALAVLLANKGISVNMWSVFEDEIKMLNEKREHVHKLPGTIIPENVTFTSDLEKAVGDAEVLVMVVPAQTVRQTSKDISKYIRNDTIIVSCSKGLEEGTGLRMSEVIGQEIKNAKTVILSGPSHAEEVGKGIPTTVVAASEDIEAAELIQDIFMAPEFRVYTNTDVVGVELGGALKNVIALCAGISDGLGFGDNTKAALMTRGITEISRIGVSLGANPQTFAGLTGIGDLIVTCTSMHSRNRRAGILIGQGKTAKEAMEEVKMVVEGVTTTKAAYDLAQKQKVPMPITVEAYEVLFNGKDPRQAVYDLMMRNKKNEVEELDAKWL</sequence>
<comment type="similarity">
    <text evidence="1 13 17">Belongs to the NAD-dependent glycerol-3-phosphate dehydrogenase family.</text>
</comment>
<evidence type="ECO:0000256" key="1">
    <source>
        <dbReference type="ARBA" id="ARBA00011009"/>
    </source>
</evidence>
<accession>A0A4Q0I634</accession>
<keyword evidence="8 13" id="KW-1208">Phospholipid metabolism</keyword>
<feature type="binding site" evidence="13">
    <location>
        <position position="243"/>
    </location>
    <ligand>
        <name>sn-glycerol 3-phosphate</name>
        <dbReference type="ChEBI" id="CHEBI:57597"/>
    </ligand>
</feature>